<dbReference type="CDD" id="cd00161">
    <property type="entry name" value="beta-trefoil_Ricin-like"/>
    <property type="match status" value="1"/>
</dbReference>
<evidence type="ECO:0000313" key="3">
    <source>
        <dbReference type="Proteomes" id="UP000292003"/>
    </source>
</evidence>
<dbReference type="RefSeq" id="WP_130476650.1">
    <property type="nucleotide sequence ID" value="NZ_SFCC01000009.1"/>
</dbReference>
<reference evidence="2 3" key="1">
    <citation type="submission" date="2019-02" db="EMBL/GenBank/DDBJ databases">
        <title>Draft genome sequence of Amycolatopsis sp. 8-3EHSu isolated from roots of Suaeda maritima.</title>
        <authorList>
            <person name="Duangmal K."/>
            <person name="Chantavorakit T."/>
        </authorList>
    </citation>
    <scope>NUCLEOTIDE SEQUENCE [LARGE SCALE GENOMIC DNA]</scope>
    <source>
        <strain evidence="2 3">8-3EHSu</strain>
    </source>
</reference>
<dbReference type="Gene3D" id="2.80.10.50">
    <property type="match status" value="1"/>
</dbReference>
<dbReference type="AlphaFoldDB" id="A0A4Q7J648"/>
<accession>A0A4Q7J648</accession>
<dbReference type="SUPFAM" id="SSF50370">
    <property type="entry name" value="Ricin B-like lectins"/>
    <property type="match status" value="1"/>
</dbReference>
<evidence type="ECO:0000259" key="1">
    <source>
        <dbReference type="Pfam" id="PF14200"/>
    </source>
</evidence>
<feature type="domain" description="Ricin B lectin" evidence="1">
    <location>
        <begin position="233"/>
        <end position="287"/>
    </location>
</feature>
<evidence type="ECO:0000313" key="2">
    <source>
        <dbReference type="EMBL" id="RZQ62222.1"/>
    </source>
</evidence>
<dbReference type="InterPro" id="IPR035992">
    <property type="entry name" value="Ricin_B-like_lectins"/>
</dbReference>
<gene>
    <name evidence="2" type="ORF">EWH70_18210</name>
</gene>
<dbReference type="OrthoDB" id="3406160at2"/>
<dbReference type="Pfam" id="PF14200">
    <property type="entry name" value="RicinB_lectin_2"/>
    <property type="match status" value="1"/>
</dbReference>
<proteinExistence type="predicted"/>
<organism evidence="2 3">
    <name type="scientific">Amycolatopsis suaedae</name>
    <dbReference type="NCBI Taxonomy" id="2510978"/>
    <lineage>
        <taxon>Bacteria</taxon>
        <taxon>Bacillati</taxon>
        <taxon>Actinomycetota</taxon>
        <taxon>Actinomycetes</taxon>
        <taxon>Pseudonocardiales</taxon>
        <taxon>Pseudonocardiaceae</taxon>
        <taxon>Amycolatopsis</taxon>
    </lineage>
</organism>
<dbReference type="Proteomes" id="UP000292003">
    <property type="component" value="Unassembled WGS sequence"/>
</dbReference>
<keyword evidence="3" id="KW-1185">Reference proteome</keyword>
<sequence>MRTDDDLATVRDATGFVAAMQDLRLRSGYTLRQLEGRAAACGDVLPRSTVADIPRRQTLPRPELVAAFVRACGEQDRLGEWMAAYRRAARPAEPDRLPAARAITTVLVLAACAALGATLVVTAGAGPEKPRSAAPVLAVASAGTWARIRPVPAPRLCLSAGIERTGRYRSEVAVQRPCGEPGPRTLLQPAGDELTSIRWEHPVDATLGCLTVLDDGPAANLVEPRDECRLGGSQLFRLEHAGADAYRVRRAGTEHCLGVHDGETVPGAEIVQQPCGDHSHQRFHIDINPATR</sequence>
<name>A0A4Q7J648_9PSEU</name>
<protein>
    <submittedName>
        <fullName evidence="2">XRE family transcriptional regulator</fullName>
    </submittedName>
</protein>
<dbReference type="EMBL" id="SFCC01000009">
    <property type="protein sequence ID" value="RZQ62222.1"/>
    <property type="molecule type" value="Genomic_DNA"/>
</dbReference>
<comment type="caution">
    <text evidence="2">The sequence shown here is derived from an EMBL/GenBank/DDBJ whole genome shotgun (WGS) entry which is preliminary data.</text>
</comment>
<dbReference type="InterPro" id="IPR000772">
    <property type="entry name" value="Ricin_B_lectin"/>
</dbReference>